<comment type="similarity">
    <text evidence="1 2">Belongs to the Rab GDI family.</text>
</comment>
<dbReference type="InterPro" id="IPR018203">
    <property type="entry name" value="GDP_dissociation_inhibitor"/>
</dbReference>
<reference evidence="4" key="2">
    <citation type="submission" date="2014-06" db="EMBL/GenBank/DDBJ databases">
        <title>The complete genome of Blastobotrys (Arxula) adeninivorans LS3 - a yeast of biotechnological interest.</title>
        <authorList>
            <person name="Kunze G."/>
            <person name="Gaillardin C."/>
            <person name="Czernicka M."/>
            <person name="Durrens P."/>
            <person name="Martin T."/>
            <person name="Boer E."/>
            <person name="Gabaldon T."/>
            <person name="Cruz J."/>
            <person name="Talla E."/>
            <person name="Marck C."/>
            <person name="Goffeau A."/>
            <person name="Barbe V."/>
            <person name="Baret P."/>
            <person name="Baronian K."/>
            <person name="Beier S."/>
            <person name="Bleykasten C."/>
            <person name="Bode R."/>
            <person name="Casaregola S."/>
            <person name="Despons L."/>
            <person name="Fairhead C."/>
            <person name="Giersberg M."/>
            <person name="Gierski P."/>
            <person name="Hahnel U."/>
            <person name="Hartmann A."/>
            <person name="Jankowska D."/>
            <person name="Jubin C."/>
            <person name="Jung P."/>
            <person name="Lafontaine I."/>
            <person name="Leh-Louis V."/>
            <person name="Lemaire M."/>
            <person name="Marcet-Houben M."/>
            <person name="Mascher M."/>
            <person name="Morel G."/>
            <person name="Richard G.-F."/>
            <person name="Riechen J."/>
            <person name="Sacerdot C."/>
            <person name="Sarkar A."/>
            <person name="Savel G."/>
            <person name="Schacherer J."/>
            <person name="Sherman D."/>
            <person name="Straub M.-L."/>
            <person name="Stein N."/>
            <person name="Thierry A."/>
            <person name="Trautwein-Schult A."/>
            <person name="Westhof E."/>
            <person name="Worch S."/>
            <person name="Dujon B."/>
            <person name="Souciet J.-L."/>
            <person name="Wincker P."/>
            <person name="Scholz U."/>
            <person name="Neuveglise N."/>
        </authorList>
    </citation>
    <scope>NUCLEOTIDE SEQUENCE</scope>
    <source>
        <strain evidence="4">LS3</strain>
    </source>
</reference>
<organism evidence="4">
    <name type="scientific">Blastobotrys adeninivorans</name>
    <name type="common">Yeast</name>
    <name type="synonym">Arxula adeninivorans</name>
    <dbReference type="NCBI Taxonomy" id="409370"/>
    <lineage>
        <taxon>Eukaryota</taxon>
        <taxon>Fungi</taxon>
        <taxon>Dikarya</taxon>
        <taxon>Ascomycota</taxon>
        <taxon>Saccharomycotina</taxon>
        <taxon>Dipodascomycetes</taxon>
        <taxon>Dipodascales</taxon>
        <taxon>Trichomonascaceae</taxon>
        <taxon>Blastobotrys</taxon>
    </lineage>
</organism>
<dbReference type="GO" id="GO:0005092">
    <property type="term" value="F:GDP-dissociation inhibitor activity"/>
    <property type="evidence" value="ECO:0007669"/>
    <property type="project" value="UniProtKB-UniRule"/>
</dbReference>
<dbReference type="AlphaFoldDB" id="A0A060SXT1"/>
<proteinExistence type="inferred from homology"/>
<dbReference type="PANTHER" id="PTHR11787:SF4">
    <property type="entry name" value="CHM, RAB ESCORT PROTEIN 1"/>
    <property type="match status" value="1"/>
</dbReference>
<feature type="compositionally biased region" description="Acidic residues" evidence="3">
    <location>
        <begin position="521"/>
        <end position="531"/>
    </location>
</feature>
<dbReference type="Pfam" id="PF00996">
    <property type="entry name" value="GDI"/>
    <property type="match status" value="1"/>
</dbReference>
<reference evidence="4" key="1">
    <citation type="submission" date="2014-02" db="EMBL/GenBank/DDBJ databases">
        <authorList>
            <person name="Genoscope - CEA"/>
        </authorList>
    </citation>
    <scope>NUCLEOTIDE SEQUENCE</scope>
    <source>
        <strain evidence="4">LS3</strain>
    </source>
</reference>
<dbReference type="SUPFAM" id="SSF51905">
    <property type="entry name" value="FAD/NAD(P)-binding domain"/>
    <property type="match status" value="1"/>
</dbReference>
<sequence length="548" mass="60859">MSSYSASAANRRGSIVPPLSGVDGPTSKVPEKCDVLVCGTGIVESVLAAALAWQGSSVIHVDSNSYYGDASATLNIDQLKDWVRRVNGSQEPTFSRAMLYMPRPLQSKHYLIDLSPRIMFARSDLLSLLIKSRVANYLEFKPLSSFHTFENDSFEKVAGSKEDIFTDQSLSLITKRTLMRFIKFVLDWETQSSVWEQYKMEPIYKFLTEVFKLELPQITELVLTIGLCVALDVPTPKALARIKRYLISLDVYGAFPVLYSMYGSAGEIAQGFCRSAAVAGATYKLNSQLTDYDQETQIATFADGSRIQVSEKLVVSPTSNPYRAPQGENTRIVSRLVAVVAKDCKEWFAEGESAAVIVFPPGTLSSNNRCAVQVIIFGSGSGKCPPGQAIWYLSTVEPKNGRADLEEALAKLEQSILRESTEDFEFDDVKDSDVSYRDDGMPVLSSVKLGQSMQNFVPKEKLQFLLKLAYTQQVTTAEADMGTLIYSKRPSAEISYDGVVNQARALYVKIVGSDDDFFDVDFEDESEDERQPEEPDNGHDEFGEQMEM</sequence>
<dbReference type="PRINTS" id="PR00894">
    <property type="entry name" value="YEASTMRS6P"/>
</dbReference>
<dbReference type="GO" id="GO:0007264">
    <property type="term" value="P:small GTPase-mediated signal transduction"/>
    <property type="evidence" value="ECO:0007669"/>
    <property type="project" value="UniProtKB-UniRule"/>
</dbReference>
<dbReference type="Gene3D" id="3.30.519.10">
    <property type="entry name" value="Guanine Nucleotide Dissociation Inhibitor, domain 2"/>
    <property type="match status" value="2"/>
</dbReference>
<dbReference type="Gene3D" id="3.50.50.60">
    <property type="entry name" value="FAD/NAD(P)-binding domain"/>
    <property type="match status" value="1"/>
</dbReference>
<feature type="region of interest" description="Disordered" evidence="3">
    <location>
        <begin position="521"/>
        <end position="548"/>
    </location>
</feature>
<dbReference type="GO" id="GO:0005634">
    <property type="term" value="C:nucleus"/>
    <property type="evidence" value="ECO:0007669"/>
    <property type="project" value="TreeGrafter"/>
</dbReference>
<gene>
    <name evidence="4" type="ORF">GNLVRS02_ARAD1A11726g</name>
</gene>
<accession>A0A060SXT1</accession>
<dbReference type="PRINTS" id="PR00891">
    <property type="entry name" value="RABGDIREP"/>
</dbReference>
<evidence type="ECO:0000256" key="2">
    <source>
        <dbReference type="PIRNR" id="PIRNR037514"/>
    </source>
</evidence>
<dbReference type="PANTHER" id="PTHR11787">
    <property type="entry name" value="RAB GDP-DISSOCIATION INHIBITOR"/>
    <property type="match status" value="1"/>
</dbReference>
<dbReference type="PhylomeDB" id="A0A060SXT1"/>
<dbReference type="GO" id="GO:0005829">
    <property type="term" value="C:cytosol"/>
    <property type="evidence" value="ECO:0007669"/>
    <property type="project" value="TreeGrafter"/>
</dbReference>
<dbReference type="GO" id="GO:0016192">
    <property type="term" value="P:vesicle-mediated transport"/>
    <property type="evidence" value="ECO:0007669"/>
    <property type="project" value="TreeGrafter"/>
</dbReference>
<dbReference type="InterPro" id="IPR036188">
    <property type="entry name" value="FAD/NAD-bd_sf"/>
</dbReference>
<protein>
    <recommendedName>
        <fullName evidence="2">Rab proteins geranylgeranyltransferase</fullName>
    </recommendedName>
</protein>
<name>A0A060SXT1_BLAAD</name>
<dbReference type="Gene3D" id="1.10.405.10">
    <property type="entry name" value="Guanine Nucleotide Dissociation Inhibitor, domain 1"/>
    <property type="match status" value="1"/>
</dbReference>
<dbReference type="SUPFAM" id="SSF54373">
    <property type="entry name" value="FAD-linked reductases, C-terminal domain"/>
    <property type="match status" value="1"/>
</dbReference>
<evidence type="ECO:0000313" key="4">
    <source>
        <dbReference type="EMBL" id="CDP33543.1"/>
    </source>
</evidence>
<dbReference type="PIRSF" id="PIRSF037514">
    <property type="entry name" value="Rab_ger_ger_transf_A_fun"/>
    <property type="match status" value="1"/>
</dbReference>
<feature type="compositionally biased region" description="Basic and acidic residues" evidence="3">
    <location>
        <begin position="532"/>
        <end position="542"/>
    </location>
</feature>
<evidence type="ECO:0000256" key="1">
    <source>
        <dbReference type="ARBA" id="ARBA00005593"/>
    </source>
</evidence>
<dbReference type="GO" id="GO:0005968">
    <property type="term" value="C:Rab-protein geranylgeranyltransferase complex"/>
    <property type="evidence" value="ECO:0007669"/>
    <property type="project" value="TreeGrafter"/>
</dbReference>
<evidence type="ECO:0000256" key="3">
    <source>
        <dbReference type="SAM" id="MobiDB-lite"/>
    </source>
</evidence>
<dbReference type="EMBL" id="HG937691">
    <property type="protein sequence ID" value="CDP33543.1"/>
    <property type="molecule type" value="Genomic_DNA"/>
</dbReference>
<dbReference type="InterPro" id="IPR017230">
    <property type="entry name" value="Mrs6"/>
</dbReference>